<dbReference type="CDD" id="cd19757">
    <property type="entry name" value="Bbox1"/>
    <property type="match status" value="1"/>
</dbReference>
<dbReference type="PROSITE" id="PS50089">
    <property type="entry name" value="ZF_RING_2"/>
    <property type="match status" value="1"/>
</dbReference>
<dbReference type="PANTHER" id="PTHR16442">
    <property type="entry name" value="RING FINGER PROTEIN 17"/>
    <property type="match status" value="1"/>
</dbReference>
<proteinExistence type="predicted"/>
<evidence type="ECO:0000256" key="4">
    <source>
        <dbReference type="PROSITE-ProRule" id="PRU00175"/>
    </source>
</evidence>
<dbReference type="EMBL" id="OU900105">
    <property type="protein sequence ID" value="CAG9856328.1"/>
    <property type="molecule type" value="Genomic_DNA"/>
</dbReference>
<sequence length="1709" mass="196080">MSYDQSHPGPSRQNMATYHPFDNKYDYSPSPNLTAADRLRSMGPRHGRGSFNVNMNPMSSINPTNFDNSNFHQRLPSHQYHNYYSKNNYSNRENIHSENRAKKRDKRNANARRNEKDTPPATVRVNKSAETNTFNCPNCTLQFDYYSVRGIFLTGRVPLILECEHTVCQECIHKLIRENKPIVCGSCKAQSTPLSFGPSKNTAQDLQAKFTPNYYLLGLLLCRKNCGNDPNAIGLVPARKTANDLSLFQPRTGEACCFLSCDKEATLRCMDCSDVYCQNCCTIVHKSAKSLWSHKQVPLIDDKKVSFLLEKCKEHDMAMEYACKTCDVEVCCYCCVDDHANHTREHLSKLNEEQMKKLSINKVHAKRLLKHLQKSQRKLSEIYASCTSSVEKKITDFFINHHAKLQSIEADLKRQLSNYSTAGLITPDLNDINGKVAASIEKLMGILVTCETNDMKKLNLKRLSDLLENVEDTPSYLLFEDAKDVQLVEFQTDEIVDKFQELFKLKKIQSGCIRLVPEKDLPPGFQNSLEQECETDEESNTSRNTSLTSQQEEEIIDQLKLAHQTKKKKKRSATAHCVPLENELVEVTHIESLYCFYVQLKKTQQQFRNMCKEIEDFVKLGASTVETPVLHDIYLVLYQMKNDKLWARGRVNDVVKKDGVQLYEVFFIDFGSKQIVDVSRLREITPIFSSKKSFAIECELYNPTNASWSKDAHICMAKMLNGQQVSMLVKTLHSGVHVVDLLVFTSGRGSASIIDILIHTGNNVLKSDNESTSSITKQSYSAGHKIFVNSKEFATRQEEFVILANVLDPHRIYVHLASNSVTLKRLCDSIKAMYKHSDKDNCLPVEGTYVIVEYKDNVRGNWHRGLVKHVDFTNETCCVLLVDWSLNVNVSWSSIKRIQEEFVKFESQAILVKLADIEPLENDIWCESAINYFQKYYEDRKTLKMIVSNTEPLEVALFDVIGDADICLNALLVEEKFVRSTGKMSQVVEWSRSNVTTNDPSEDDGLIESMLKNIEETIEEDFDDSVSSSDISKGSIREKIEIVKFVSPDLIYVKSLRNEEKERKLFEELRAHYSELRTTREKWCKDDECVVLYNRSYYRAKIIEEIDGNRYKVDVFDKVVEAIVALENIYECIQYFTKYGRFVFSAHLVNIAPAGGDKWSLSSIELLERLFEKRREICAVRYLTDGTGQSTPMEMWYVHRRIVGALEPPVTKYVSLSSLLVNFGFAYKKSNSSLAESESNCSEDVSIKNSTEIRGNSSLNWSDIVEEEEKKEAQKKGNYSVETVKDLDWLPPFPVTEGEHDVWVTCAEGDGFIYVRESEMQQAYEEMKKHMKEYFEDLPNKNEDYMWTEGNVCTMYYEDYFYRAKVYEIRAPDDITVVMIDFGSDHKVTRKELYREILYPKIPAFASKVKLDRVYPKSGVWMDSDNQAVLETLTEYGKIVVTGTSNDGFPLAEVYTSTGINVNEFIVKKCPNLTRKLNVQHECVDDEEDAIIIDEPEENIPPTIDTTNYEYKLVNLPDTEDLFEVTILYTFGYQKIAIKESSKMTDSFFAMTDRMQELAPLQPVIDVPKIGTPCTCRFFEDGKWYRAQIYETDADACAFVFVMFVDFGNIESVSVNEVRMMRPEWFEEPVCCHVAELDIEMDGKRAAYNVQHVTQHVKNYCGETKKAKIVRREPLCVDLYESDGVTLCYGWLMKKGLIKPKNESLGSSC</sequence>
<dbReference type="GO" id="GO:0008270">
    <property type="term" value="F:zinc ion binding"/>
    <property type="evidence" value="ECO:0007669"/>
    <property type="project" value="UniProtKB-KW"/>
</dbReference>
<evidence type="ECO:0000256" key="2">
    <source>
        <dbReference type="ARBA" id="ARBA00022771"/>
    </source>
</evidence>
<dbReference type="Gene3D" id="2.30.30.140">
    <property type="match status" value="5"/>
</dbReference>
<reference evidence="8" key="1">
    <citation type="submission" date="2022-01" db="EMBL/GenBank/DDBJ databases">
        <authorList>
            <person name="King R."/>
        </authorList>
    </citation>
    <scope>NUCLEOTIDE SEQUENCE</scope>
</reference>
<feature type="domain" description="Tudor" evidence="7">
    <location>
        <begin position="1567"/>
        <end position="1628"/>
    </location>
</feature>
<organism evidence="8 9">
    <name type="scientific">Phyllotreta striolata</name>
    <name type="common">Striped flea beetle</name>
    <name type="synonym">Crioceris striolata</name>
    <dbReference type="NCBI Taxonomy" id="444603"/>
    <lineage>
        <taxon>Eukaryota</taxon>
        <taxon>Metazoa</taxon>
        <taxon>Ecdysozoa</taxon>
        <taxon>Arthropoda</taxon>
        <taxon>Hexapoda</taxon>
        <taxon>Insecta</taxon>
        <taxon>Pterygota</taxon>
        <taxon>Neoptera</taxon>
        <taxon>Endopterygota</taxon>
        <taxon>Coleoptera</taxon>
        <taxon>Polyphaga</taxon>
        <taxon>Cucujiformia</taxon>
        <taxon>Chrysomeloidea</taxon>
        <taxon>Chrysomelidae</taxon>
        <taxon>Galerucinae</taxon>
        <taxon>Alticini</taxon>
        <taxon>Phyllotreta</taxon>
    </lineage>
</organism>
<name>A0A9N9TLU1_PHYSR</name>
<dbReference type="InterPro" id="IPR035437">
    <property type="entry name" value="SNase_OB-fold_sf"/>
</dbReference>
<feature type="compositionally biased region" description="Basic residues" evidence="5">
    <location>
        <begin position="101"/>
        <end position="110"/>
    </location>
</feature>
<dbReference type="InterPro" id="IPR001841">
    <property type="entry name" value="Znf_RING"/>
</dbReference>
<feature type="domain" description="RING-type" evidence="6">
    <location>
        <begin position="136"/>
        <end position="188"/>
    </location>
</feature>
<feature type="region of interest" description="Disordered" evidence="5">
    <location>
        <begin position="1"/>
        <end position="126"/>
    </location>
</feature>
<keyword evidence="2 4" id="KW-0863">Zinc-finger</keyword>
<dbReference type="Gene3D" id="3.30.160.60">
    <property type="entry name" value="Classic Zinc Finger"/>
    <property type="match status" value="1"/>
</dbReference>
<feature type="compositionally biased region" description="Polar residues" evidence="5">
    <location>
        <begin position="541"/>
        <end position="550"/>
    </location>
</feature>
<feature type="region of interest" description="Disordered" evidence="5">
    <location>
        <begin position="523"/>
        <end position="551"/>
    </location>
</feature>
<keyword evidence="1" id="KW-0479">Metal-binding</keyword>
<evidence type="ECO:0000256" key="3">
    <source>
        <dbReference type="ARBA" id="ARBA00022833"/>
    </source>
</evidence>
<feature type="compositionally biased region" description="Low complexity" evidence="5">
    <location>
        <begin position="77"/>
        <end position="91"/>
    </location>
</feature>
<keyword evidence="3" id="KW-0862">Zinc</keyword>
<evidence type="ECO:0000313" key="9">
    <source>
        <dbReference type="Proteomes" id="UP001153712"/>
    </source>
</evidence>
<dbReference type="CDD" id="cd19756">
    <property type="entry name" value="Bbox2"/>
    <property type="match status" value="1"/>
</dbReference>
<dbReference type="InterPro" id="IPR013083">
    <property type="entry name" value="Znf_RING/FYVE/PHD"/>
</dbReference>
<dbReference type="InterPro" id="IPR017907">
    <property type="entry name" value="Znf_RING_CS"/>
</dbReference>
<evidence type="ECO:0000256" key="5">
    <source>
        <dbReference type="SAM" id="MobiDB-lite"/>
    </source>
</evidence>
<accession>A0A9N9TLU1</accession>
<dbReference type="Pfam" id="PF00567">
    <property type="entry name" value="TUDOR"/>
    <property type="match status" value="5"/>
</dbReference>
<dbReference type="InterPro" id="IPR002999">
    <property type="entry name" value="Tudor"/>
</dbReference>
<dbReference type="Proteomes" id="UP001153712">
    <property type="component" value="Chromosome 12"/>
</dbReference>
<feature type="compositionally biased region" description="Polar residues" evidence="5">
    <location>
        <begin position="51"/>
        <end position="72"/>
    </location>
</feature>
<dbReference type="SUPFAM" id="SSF57845">
    <property type="entry name" value="B-box zinc-binding domain"/>
    <property type="match status" value="1"/>
</dbReference>
<dbReference type="PROSITE" id="PS50304">
    <property type="entry name" value="TUDOR"/>
    <property type="match status" value="2"/>
</dbReference>
<dbReference type="PANTHER" id="PTHR16442:SF1">
    <property type="entry name" value="RING FINGER PROTEIN 17"/>
    <property type="match status" value="1"/>
</dbReference>
<evidence type="ECO:0000259" key="7">
    <source>
        <dbReference type="PROSITE" id="PS50304"/>
    </source>
</evidence>
<dbReference type="OrthoDB" id="5800423at2759"/>
<feature type="domain" description="Tudor" evidence="7">
    <location>
        <begin position="1346"/>
        <end position="1403"/>
    </location>
</feature>
<dbReference type="GO" id="GO:0005737">
    <property type="term" value="C:cytoplasm"/>
    <property type="evidence" value="ECO:0007669"/>
    <property type="project" value="UniProtKB-ARBA"/>
</dbReference>
<dbReference type="SUPFAM" id="SSF63748">
    <property type="entry name" value="Tudor/PWWP/MBT"/>
    <property type="match status" value="5"/>
</dbReference>
<dbReference type="Gene3D" id="3.30.40.10">
    <property type="entry name" value="Zinc/RING finger domain, C3HC4 (zinc finger)"/>
    <property type="match status" value="1"/>
</dbReference>
<evidence type="ECO:0000313" key="8">
    <source>
        <dbReference type="EMBL" id="CAG9856328.1"/>
    </source>
</evidence>
<gene>
    <name evidence="8" type="ORF">PHYEVI_LOCUS2751</name>
</gene>
<dbReference type="SMART" id="SM00333">
    <property type="entry name" value="TUDOR"/>
    <property type="match status" value="5"/>
</dbReference>
<dbReference type="SUPFAM" id="SSF57850">
    <property type="entry name" value="RING/U-box"/>
    <property type="match status" value="1"/>
</dbReference>
<evidence type="ECO:0000259" key="6">
    <source>
        <dbReference type="PROSITE" id="PS50089"/>
    </source>
</evidence>
<dbReference type="Gene3D" id="2.40.50.90">
    <property type="match status" value="2"/>
</dbReference>
<dbReference type="PROSITE" id="PS00518">
    <property type="entry name" value="ZF_RING_1"/>
    <property type="match status" value="1"/>
</dbReference>
<keyword evidence="9" id="KW-1185">Reference proteome</keyword>
<evidence type="ECO:0008006" key="10">
    <source>
        <dbReference type="Google" id="ProtNLM"/>
    </source>
</evidence>
<evidence type="ECO:0000256" key="1">
    <source>
        <dbReference type="ARBA" id="ARBA00022723"/>
    </source>
</evidence>
<protein>
    <recommendedName>
        <fullName evidence="10">Tudor domain-containing protein 1</fullName>
    </recommendedName>
</protein>